<name>A0A8J4CWT4_9CHLO</name>
<evidence type="ECO:0000313" key="2">
    <source>
        <dbReference type="Proteomes" id="UP000747110"/>
    </source>
</evidence>
<dbReference type="AlphaFoldDB" id="A0A8J4CWT4"/>
<protein>
    <submittedName>
        <fullName evidence="1">Uncharacterized protein</fullName>
    </submittedName>
</protein>
<comment type="caution">
    <text evidence="1">The sequence shown here is derived from an EMBL/GenBank/DDBJ whole genome shotgun (WGS) entry which is preliminary data.</text>
</comment>
<proteinExistence type="predicted"/>
<dbReference type="OrthoDB" id="557991at2759"/>
<accession>A0A8J4CWT4</accession>
<reference evidence="1" key="1">
    <citation type="journal article" date="2021" name="Proc. Natl. Acad. Sci. U.S.A.">
        <title>Three genomes in the algal genus Volvox reveal the fate of a haploid sex-determining region after a transition to homothallism.</title>
        <authorList>
            <person name="Yamamoto K."/>
            <person name="Hamaji T."/>
            <person name="Kawai-Toyooka H."/>
            <person name="Matsuzaki R."/>
            <person name="Takahashi F."/>
            <person name="Nishimura Y."/>
            <person name="Kawachi M."/>
            <person name="Noguchi H."/>
            <person name="Minakuchi Y."/>
            <person name="Umen J.G."/>
            <person name="Toyoda A."/>
            <person name="Nozaki H."/>
        </authorList>
    </citation>
    <scope>NUCLEOTIDE SEQUENCE</scope>
    <source>
        <strain evidence="1">NIES-3786</strain>
    </source>
</reference>
<gene>
    <name evidence="1" type="ORF">Vretifemale_18089</name>
</gene>
<sequence>MTDANCIPEWATKLYSLDLSDEEKGEAAAILVGMPNAAVLFLGNATSSASAVRKLLQQGRSASAAGLGVEITTGSAAATTVLPPGPSSGAPAPRRLVDSVAELQYKNNKDIVELHSSNSSRVSYVDVAGMVVNRIRLWAETAMEQAVDKRRGRAPSPLLVSGLVKVCCYIAPRAPILGVLSHSVTPCQCHSTGLHTMLGCNPMTSLQCTCMRV</sequence>
<organism evidence="1 2">
    <name type="scientific">Volvox reticuliferus</name>
    <dbReference type="NCBI Taxonomy" id="1737510"/>
    <lineage>
        <taxon>Eukaryota</taxon>
        <taxon>Viridiplantae</taxon>
        <taxon>Chlorophyta</taxon>
        <taxon>core chlorophytes</taxon>
        <taxon>Chlorophyceae</taxon>
        <taxon>CS clade</taxon>
        <taxon>Chlamydomonadales</taxon>
        <taxon>Volvocaceae</taxon>
        <taxon>Volvox</taxon>
    </lineage>
</organism>
<dbReference type="Proteomes" id="UP000747110">
    <property type="component" value="Unassembled WGS sequence"/>
</dbReference>
<dbReference type="EMBL" id="BNCP01000057">
    <property type="protein sequence ID" value="GIL90440.1"/>
    <property type="molecule type" value="Genomic_DNA"/>
</dbReference>
<keyword evidence="2" id="KW-1185">Reference proteome</keyword>
<evidence type="ECO:0000313" key="1">
    <source>
        <dbReference type="EMBL" id="GIL90440.1"/>
    </source>
</evidence>